<evidence type="ECO:0000313" key="2">
    <source>
        <dbReference type="EMBL" id="MBS9534241.1"/>
    </source>
</evidence>
<dbReference type="Proteomes" id="UP001519535">
    <property type="component" value="Unassembled WGS sequence"/>
</dbReference>
<gene>
    <name evidence="2" type="ORF">KIH27_11650</name>
</gene>
<dbReference type="EMBL" id="JAHCLR010000020">
    <property type="protein sequence ID" value="MBS9534241.1"/>
    <property type="molecule type" value="Genomic_DNA"/>
</dbReference>
<name>A0ABS5RIW7_9MYCO</name>
<evidence type="ECO:0000256" key="1">
    <source>
        <dbReference type="SAM" id="SignalP"/>
    </source>
</evidence>
<accession>A0ABS5RIW7</accession>
<protein>
    <recommendedName>
        <fullName evidence="4">Secreted protein</fullName>
    </recommendedName>
</protein>
<evidence type="ECO:0000313" key="3">
    <source>
        <dbReference type="Proteomes" id="UP001519535"/>
    </source>
</evidence>
<organism evidence="2 3">
    <name type="scientific">Mycolicibacter acidiphilus</name>
    <dbReference type="NCBI Taxonomy" id="2835306"/>
    <lineage>
        <taxon>Bacteria</taxon>
        <taxon>Bacillati</taxon>
        <taxon>Actinomycetota</taxon>
        <taxon>Actinomycetes</taxon>
        <taxon>Mycobacteriales</taxon>
        <taxon>Mycobacteriaceae</taxon>
        <taxon>Mycolicibacter</taxon>
    </lineage>
</organism>
<feature type="signal peptide" evidence="1">
    <location>
        <begin position="1"/>
        <end position="21"/>
    </location>
</feature>
<feature type="chain" id="PRO_5046858584" description="Secreted protein" evidence="1">
    <location>
        <begin position="22"/>
        <end position="173"/>
    </location>
</feature>
<evidence type="ECO:0008006" key="4">
    <source>
        <dbReference type="Google" id="ProtNLM"/>
    </source>
</evidence>
<keyword evidence="1" id="KW-0732">Signal</keyword>
<sequence>MTVRCVAACGASLIVAALAIAPPAATEPQFPDLGRFTAVNAAEYGIPIPSDGPYPGAQTGVAFGTPSGQNCSIWINVRGMWAAAYCNGPIPGRSQTSVSVGTTAAGEFRDSAGSGDGQSTLLPVGHKIEFTRRGYVGTCAADTAMTACVVDYDPPSSPARHGFVLGPQESWTF</sequence>
<reference evidence="2 3" key="1">
    <citation type="submission" date="2021-05" db="EMBL/GenBank/DDBJ databases">
        <title>Mycobacterium acidophilum sp. nov., an extremely acid-tolerant member of the genus Mycobacterium.</title>
        <authorList>
            <person name="Xia J."/>
        </authorList>
    </citation>
    <scope>NUCLEOTIDE SEQUENCE [LARGE SCALE GENOMIC DNA]</scope>
    <source>
        <strain evidence="2 3">M1</strain>
    </source>
</reference>
<proteinExistence type="predicted"/>
<keyword evidence="3" id="KW-1185">Reference proteome</keyword>
<comment type="caution">
    <text evidence="2">The sequence shown here is derived from an EMBL/GenBank/DDBJ whole genome shotgun (WGS) entry which is preliminary data.</text>
</comment>